<dbReference type="GO" id="GO:0005524">
    <property type="term" value="F:ATP binding"/>
    <property type="evidence" value="ECO:0007669"/>
    <property type="project" value="UniProtKB-KW"/>
</dbReference>
<accession>A0A8J2MF67</accession>
<dbReference type="InterPro" id="IPR006068">
    <property type="entry name" value="ATPase_P-typ_cation-transptr_C"/>
</dbReference>
<dbReference type="OrthoDB" id="116380at2759"/>
<feature type="transmembrane region" description="Helical" evidence="18">
    <location>
        <begin position="869"/>
        <end position="887"/>
    </location>
</feature>
<dbReference type="SFLD" id="SFLDS00003">
    <property type="entry name" value="Haloacid_Dehalogenase"/>
    <property type="match status" value="1"/>
</dbReference>
<feature type="domain" description="Cation-transporting P-type ATPase N-terminal" evidence="19">
    <location>
        <begin position="30"/>
        <end position="106"/>
    </location>
</feature>
<dbReference type="AlphaFoldDB" id="A0A8J2MF67"/>
<dbReference type="PROSITE" id="PS00154">
    <property type="entry name" value="ATPASE_E1_E2"/>
    <property type="match status" value="1"/>
</dbReference>
<evidence type="ECO:0000256" key="14">
    <source>
        <dbReference type="ARBA" id="ARBA00022967"/>
    </source>
</evidence>
<dbReference type="SUPFAM" id="SSF81660">
    <property type="entry name" value="Metal cation-transporting ATPase, ATP-binding domain N"/>
    <property type="match status" value="1"/>
</dbReference>
<comment type="catalytic activity">
    <reaction evidence="18">
        <text>Ca(2+)(in) + ATP + H2O = Ca(2+)(out) + ADP + phosphate + H(+)</text>
        <dbReference type="Rhea" id="RHEA:18105"/>
        <dbReference type="ChEBI" id="CHEBI:15377"/>
        <dbReference type="ChEBI" id="CHEBI:15378"/>
        <dbReference type="ChEBI" id="CHEBI:29108"/>
        <dbReference type="ChEBI" id="CHEBI:30616"/>
        <dbReference type="ChEBI" id="CHEBI:43474"/>
        <dbReference type="ChEBI" id="CHEBI:456216"/>
        <dbReference type="EC" id="7.2.2.10"/>
    </reaction>
</comment>
<feature type="transmembrane region" description="Helical" evidence="18">
    <location>
        <begin position="1023"/>
        <end position="1049"/>
    </location>
</feature>
<keyword evidence="4" id="KW-1003">Cell membrane</keyword>
<dbReference type="FunFam" id="1.20.1110.10:FF:000002">
    <property type="entry name" value="Calcium-transporting ATPase"/>
    <property type="match status" value="1"/>
</dbReference>
<evidence type="ECO:0000256" key="15">
    <source>
        <dbReference type="ARBA" id="ARBA00022989"/>
    </source>
</evidence>
<organism evidence="20 21">
    <name type="scientific">Cercopithifilaria johnstoni</name>
    <dbReference type="NCBI Taxonomy" id="2874296"/>
    <lineage>
        <taxon>Eukaryota</taxon>
        <taxon>Metazoa</taxon>
        <taxon>Ecdysozoa</taxon>
        <taxon>Nematoda</taxon>
        <taxon>Chromadorea</taxon>
        <taxon>Rhabditida</taxon>
        <taxon>Spirurina</taxon>
        <taxon>Spiruromorpha</taxon>
        <taxon>Filarioidea</taxon>
        <taxon>Onchocercidae</taxon>
        <taxon>Cercopithifilaria</taxon>
    </lineage>
</organism>
<dbReference type="FunFam" id="1.20.1110.10:FF:000001">
    <property type="entry name" value="Calcium-transporting ATPase"/>
    <property type="match status" value="1"/>
</dbReference>
<dbReference type="EMBL" id="CAKAEH010001983">
    <property type="protein sequence ID" value="CAG9540637.1"/>
    <property type="molecule type" value="Genomic_DNA"/>
</dbReference>
<dbReference type="SUPFAM" id="SSF81665">
    <property type="entry name" value="Calcium ATPase, transmembrane domain M"/>
    <property type="match status" value="1"/>
</dbReference>
<dbReference type="Pfam" id="PF13246">
    <property type="entry name" value="Cation_ATPase"/>
    <property type="match status" value="1"/>
</dbReference>
<dbReference type="PRINTS" id="PR00119">
    <property type="entry name" value="CATATPASE"/>
</dbReference>
<name>A0A8J2MF67_9BILA</name>
<evidence type="ECO:0000256" key="1">
    <source>
        <dbReference type="ARBA" id="ARBA00004651"/>
    </source>
</evidence>
<dbReference type="GO" id="GO:0016887">
    <property type="term" value="F:ATP hydrolysis activity"/>
    <property type="evidence" value="ECO:0007669"/>
    <property type="project" value="InterPro"/>
</dbReference>
<dbReference type="InterPro" id="IPR036412">
    <property type="entry name" value="HAD-like_sf"/>
</dbReference>
<dbReference type="FunFam" id="3.40.1110.10:FF:000060">
    <property type="entry name" value="Calcium-transporting ATPase"/>
    <property type="match status" value="1"/>
</dbReference>
<feature type="transmembrane region" description="Helical" evidence="18">
    <location>
        <begin position="838"/>
        <end position="857"/>
    </location>
</feature>
<dbReference type="SUPFAM" id="SSF56784">
    <property type="entry name" value="HAD-like"/>
    <property type="match status" value="1"/>
</dbReference>
<dbReference type="InterPro" id="IPR023299">
    <property type="entry name" value="ATPase_P-typ_cyto_dom_N"/>
</dbReference>
<evidence type="ECO:0000256" key="9">
    <source>
        <dbReference type="ARBA" id="ARBA00022741"/>
    </source>
</evidence>
<sequence>MGSRGEYGCSVDELRTLMEYRGTEAREKLDAEYDGVEGLCRKLKTDPNNGLPQDKDELDRRRAVFGANEIPPHPPKSFLQLVWEALQDVTLIILLVSAIVSLALSFYRPPDDGLVGSDDSEHEAGWIEGVAILISVVVVVLVTALNDYTKERQFRGLQAKIETEHKFAVIRGGNQIQIVVNELVVGDIAQIKYGDLLPADGVLVQSNDLKIDESSLTGESDQIRKSPELDPMLLSGTHVMEGSGKMVVTAVGVNSQTGIIMTLLGAAKDVVEEERKAAKREGDAVAGAGIEDGTAQALLIDHVKASGLAEGSNGDLSNEATKDEVESKKERSVLQAKLTRLAIQIGYAGSFVAGCTVLILVTRFCISRYMIEEKAFSVADFQHFINFLIIGVTVLVVAVPEGLPLAVTLSLAYSVKKMMLDNNLVRHLDACETMGNATSICSDKTGTLTTNRMTVVQSYINEVHYKETPKFESLNKETRDLLINLISINSSYASQVVLPKNHSEQLIQLGNKTECGLLGFVLALGQSYQAVRDKYPEEKIFKVYTFNSVRKSMSTVIEMRDGNLLTGYRVFSKGASEIILKKCRWFLAKDGVPKKFSQKDCDRLVSNVIEPMASDGLRTICLAYKDYITTNDNVQENQFRTTKEIDWDNEDVVISDLTAVAIVGIQDPVRPEVPEAIAKCQRAGITVRMVTGDNINTARSIATSCGILRPGEDFIALEGKDFNARIRNEKGEVSQEKLDAIWPKLRVLARAQPSDKYTLVKGIIDSRVTDNREVVAVTGDGTNDGPALKKADVGFAMGIAGTDVAKEASDIILTDDNFTSIVKAVMWGRNVYDSIAKFLQFQLTVNVVAVVVAFVGACAIQDTPLKAVQMLWVNLIMDTLASLALATEMPTEDLLKRKPYGRTSPLISRTMSKNILGHAFYQLVILFALIFAGERFFEIESGRWAPLHAPASEHFTIVFNTFVMMTLFNEINARKIHGERNIFTGLFSNPIYYIIWIATMVAQVFIVQFGGRWFSTAALNLEQWLWCLAFGVGVLLWGQVICFSFSMLICTLSGGDVTSTENILSGEYEDPATHEKRSGQILWIRGLTRLQTQLRVVKAFRLSLDEFEEKRSIASTQSCNSMRGVVGADCGSGIGESNSLDIPVSIAHV</sequence>
<comment type="subcellular location">
    <subcellularLocation>
        <location evidence="1">Cell membrane</location>
        <topology evidence="1">Multi-pass membrane protein</topology>
    </subcellularLocation>
    <subcellularLocation>
        <location evidence="18">Membrane</location>
        <topology evidence="18">Multi-pass membrane protein</topology>
    </subcellularLocation>
</comment>
<feature type="transmembrane region" description="Helical" evidence="18">
    <location>
        <begin position="915"/>
        <end position="933"/>
    </location>
</feature>
<keyword evidence="16 18" id="KW-0406">Ion transport</keyword>
<reference evidence="20" key="1">
    <citation type="submission" date="2021-09" db="EMBL/GenBank/DDBJ databases">
        <authorList>
            <consortium name="Pathogen Informatics"/>
        </authorList>
    </citation>
    <scope>NUCLEOTIDE SEQUENCE</scope>
</reference>
<dbReference type="SFLD" id="SFLDF00027">
    <property type="entry name" value="p-type_atpase"/>
    <property type="match status" value="1"/>
</dbReference>
<keyword evidence="3 18" id="KW-0813">Transport</keyword>
<evidence type="ECO:0000256" key="2">
    <source>
        <dbReference type="ARBA" id="ARBA00006124"/>
    </source>
</evidence>
<dbReference type="PANTHER" id="PTHR24093">
    <property type="entry name" value="CATION TRANSPORTING ATPASE"/>
    <property type="match status" value="1"/>
</dbReference>
<evidence type="ECO:0000256" key="12">
    <source>
        <dbReference type="ARBA" id="ARBA00022842"/>
    </source>
</evidence>
<keyword evidence="21" id="KW-1185">Reference proteome</keyword>
<keyword evidence="8" id="KW-0479">Metal-binding</keyword>
<protein>
    <recommendedName>
        <fullName evidence="18">Calcium-transporting ATPase</fullName>
        <ecNumber evidence="18">7.2.2.10</ecNumber>
    </recommendedName>
</protein>
<evidence type="ECO:0000256" key="16">
    <source>
        <dbReference type="ARBA" id="ARBA00023065"/>
    </source>
</evidence>
<keyword evidence="12" id="KW-0460">Magnesium</keyword>
<comment type="similarity">
    <text evidence="2">Belongs to the cation transport ATPase (P-type) (TC 3.A.3) family. Type IIB subfamily.</text>
</comment>
<evidence type="ECO:0000256" key="13">
    <source>
        <dbReference type="ARBA" id="ARBA00022860"/>
    </source>
</evidence>
<dbReference type="GO" id="GO:0051480">
    <property type="term" value="P:regulation of cytosolic calcium ion concentration"/>
    <property type="evidence" value="ECO:0007669"/>
    <property type="project" value="TreeGrafter"/>
</dbReference>
<gene>
    <name evidence="20" type="ORF">CJOHNSTONI_LOCUS10132</name>
</gene>
<keyword evidence="17 18" id="KW-0472">Membrane</keyword>
<evidence type="ECO:0000256" key="11">
    <source>
        <dbReference type="ARBA" id="ARBA00022840"/>
    </source>
</evidence>
<dbReference type="Pfam" id="PF12424">
    <property type="entry name" value="ATP_Ca_trans_C"/>
    <property type="match status" value="1"/>
</dbReference>
<dbReference type="Proteomes" id="UP000746747">
    <property type="component" value="Unassembled WGS sequence"/>
</dbReference>
<dbReference type="InterPro" id="IPR004014">
    <property type="entry name" value="ATPase_P-typ_cation-transptr_N"/>
</dbReference>
<dbReference type="Pfam" id="PF00689">
    <property type="entry name" value="Cation_ATPase_C"/>
    <property type="match status" value="1"/>
</dbReference>
<keyword evidence="9 18" id="KW-0547">Nucleotide-binding</keyword>
<dbReference type="InterPro" id="IPR059000">
    <property type="entry name" value="ATPase_P-type_domA"/>
</dbReference>
<comment type="function">
    <text evidence="18">Catalyzes the hydrolysis of ATP coupled with the transport of calcium.</text>
</comment>
<keyword evidence="14" id="KW-1278">Translocase</keyword>
<evidence type="ECO:0000259" key="19">
    <source>
        <dbReference type="SMART" id="SM00831"/>
    </source>
</evidence>
<dbReference type="FunFam" id="2.70.150.10:FF:000001">
    <property type="entry name" value="Calcium-transporting ATPase"/>
    <property type="match status" value="1"/>
</dbReference>
<dbReference type="GO" id="GO:0005886">
    <property type="term" value="C:plasma membrane"/>
    <property type="evidence" value="ECO:0007669"/>
    <property type="project" value="UniProtKB-SubCell"/>
</dbReference>
<keyword evidence="5" id="KW-0597">Phosphoprotein</keyword>
<dbReference type="FunFam" id="3.40.50.1000:FF:000007">
    <property type="entry name" value="Calcium-transporting ATPase"/>
    <property type="match status" value="1"/>
</dbReference>
<evidence type="ECO:0000256" key="8">
    <source>
        <dbReference type="ARBA" id="ARBA00022723"/>
    </source>
</evidence>
<dbReference type="FunFam" id="1.20.1110.10:FF:000013">
    <property type="entry name" value="Calcium-transporting ATPase"/>
    <property type="match status" value="1"/>
</dbReference>
<feature type="transmembrane region" description="Helical" evidence="18">
    <location>
        <begin position="953"/>
        <end position="971"/>
    </location>
</feature>
<dbReference type="InterPro" id="IPR018303">
    <property type="entry name" value="ATPase_P-typ_P_site"/>
</dbReference>
<dbReference type="SFLD" id="SFLDG00002">
    <property type="entry name" value="C1.7:_P-type_atpase_like"/>
    <property type="match status" value="1"/>
</dbReference>
<feature type="transmembrane region" description="Helical" evidence="18">
    <location>
        <begin position="126"/>
        <end position="145"/>
    </location>
</feature>
<keyword evidence="15 18" id="KW-1133">Transmembrane helix</keyword>
<evidence type="ECO:0000256" key="4">
    <source>
        <dbReference type="ARBA" id="ARBA00022475"/>
    </source>
</evidence>
<evidence type="ECO:0000256" key="3">
    <source>
        <dbReference type="ARBA" id="ARBA00022448"/>
    </source>
</evidence>
<dbReference type="Gene3D" id="3.40.1110.10">
    <property type="entry name" value="Calcium-transporting ATPase, cytoplasmic domain N"/>
    <property type="match status" value="1"/>
</dbReference>
<evidence type="ECO:0000256" key="7">
    <source>
        <dbReference type="ARBA" id="ARBA00022692"/>
    </source>
</evidence>
<feature type="transmembrane region" description="Helical" evidence="18">
    <location>
        <begin position="991"/>
        <end position="1011"/>
    </location>
</feature>
<comment type="caution">
    <text evidence="20">The sequence shown here is derived from an EMBL/GenBank/DDBJ whole genome shotgun (WGS) entry which is preliminary data.</text>
</comment>
<dbReference type="GO" id="GO:0046872">
    <property type="term" value="F:metal ion binding"/>
    <property type="evidence" value="ECO:0007669"/>
    <property type="project" value="UniProtKB-KW"/>
</dbReference>
<keyword evidence="11 18" id="KW-0067">ATP-binding</keyword>
<evidence type="ECO:0000313" key="21">
    <source>
        <dbReference type="Proteomes" id="UP000746747"/>
    </source>
</evidence>
<dbReference type="Pfam" id="PF00122">
    <property type="entry name" value="E1-E2_ATPase"/>
    <property type="match status" value="1"/>
</dbReference>
<feature type="transmembrane region" description="Helical" evidence="18">
    <location>
        <begin position="85"/>
        <end position="106"/>
    </location>
</feature>
<dbReference type="InterPro" id="IPR022141">
    <property type="entry name" value="ATP_Ca_trans_C"/>
</dbReference>
<dbReference type="Pfam" id="PF08282">
    <property type="entry name" value="Hydrolase_3"/>
    <property type="match status" value="1"/>
</dbReference>
<keyword evidence="10 18" id="KW-0106">Calcium</keyword>
<dbReference type="SUPFAM" id="SSF81653">
    <property type="entry name" value="Calcium ATPase, transduction domain A"/>
    <property type="match status" value="1"/>
</dbReference>
<dbReference type="InterPro" id="IPR023298">
    <property type="entry name" value="ATPase_P-typ_TM_dom_sf"/>
</dbReference>
<keyword evidence="6 18" id="KW-0109">Calcium transport</keyword>
<dbReference type="EC" id="7.2.2.10" evidence="18"/>
<proteinExistence type="inferred from homology"/>
<feature type="transmembrane region" description="Helical" evidence="18">
    <location>
        <begin position="384"/>
        <end position="413"/>
    </location>
</feature>
<dbReference type="SMART" id="SM00831">
    <property type="entry name" value="Cation_ATPase_N"/>
    <property type="match status" value="1"/>
</dbReference>
<keyword evidence="13" id="KW-0112">Calmodulin-binding</keyword>
<dbReference type="GO" id="GO:0005516">
    <property type="term" value="F:calmodulin binding"/>
    <property type="evidence" value="ECO:0007669"/>
    <property type="project" value="UniProtKB-KW"/>
</dbReference>
<dbReference type="NCBIfam" id="TIGR01494">
    <property type="entry name" value="ATPase_P-type"/>
    <property type="match status" value="3"/>
</dbReference>
<evidence type="ECO:0000313" key="20">
    <source>
        <dbReference type="EMBL" id="CAG9540637.1"/>
    </source>
</evidence>
<dbReference type="PANTHER" id="PTHR24093:SF369">
    <property type="entry name" value="CALCIUM-TRANSPORTING ATPASE"/>
    <property type="match status" value="1"/>
</dbReference>
<evidence type="ECO:0000256" key="17">
    <source>
        <dbReference type="ARBA" id="ARBA00023136"/>
    </source>
</evidence>
<evidence type="ECO:0000256" key="5">
    <source>
        <dbReference type="ARBA" id="ARBA00022553"/>
    </source>
</evidence>
<dbReference type="Gene3D" id="3.40.50.1000">
    <property type="entry name" value="HAD superfamily/HAD-like"/>
    <property type="match status" value="1"/>
</dbReference>
<evidence type="ECO:0000256" key="10">
    <source>
        <dbReference type="ARBA" id="ARBA00022837"/>
    </source>
</evidence>
<dbReference type="Pfam" id="PF00690">
    <property type="entry name" value="Cation_ATPase_N"/>
    <property type="match status" value="1"/>
</dbReference>
<dbReference type="InterPro" id="IPR008250">
    <property type="entry name" value="ATPase_P-typ_transduc_dom_A_sf"/>
</dbReference>
<dbReference type="Gene3D" id="2.70.150.10">
    <property type="entry name" value="Calcium-transporting ATPase, cytoplasmic transduction domain A"/>
    <property type="match status" value="1"/>
</dbReference>
<evidence type="ECO:0000256" key="18">
    <source>
        <dbReference type="RuleBase" id="RU361146"/>
    </source>
</evidence>
<dbReference type="Gene3D" id="1.20.1110.10">
    <property type="entry name" value="Calcium-transporting ATPase, transmembrane domain"/>
    <property type="match status" value="3"/>
</dbReference>
<dbReference type="InterPro" id="IPR023214">
    <property type="entry name" value="HAD_sf"/>
</dbReference>
<dbReference type="InterPro" id="IPR044492">
    <property type="entry name" value="P_typ_ATPase_HD_dom"/>
</dbReference>
<dbReference type="NCBIfam" id="TIGR01517">
    <property type="entry name" value="ATPase-IIB_Ca"/>
    <property type="match status" value="1"/>
</dbReference>
<dbReference type="InterPro" id="IPR001757">
    <property type="entry name" value="P_typ_ATPase"/>
</dbReference>
<feature type="transmembrane region" description="Helical" evidence="18">
    <location>
        <begin position="341"/>
        <end position="364"/>
    </location>
</feature>
<keyword evidence="7 18" id="KW-0812">Transmembrane</keyword>
<evidence type="ECO:0000256" key="6">
    <source>
        <dbReference type="ARBA" id="ARBA00022568"/>
    </source>
</evidence>
<dbReference type="InterPro" id="IPR006408">
    <property type="entry name" value="P-type_ATPase_IIB"/>
</dbReference>
<dbReference type="CDD" id="cd02081">
    <property type="entry name" value="P-type_ATPase_Ca_PMCA-like"/>
    <property type="match status" value="1"/>
</dbReference>
<dbReference type="GO" id="GO:0005388">
    <property type="term" value="F:P-type calcium transporter activity"/>
    <property type="evidence" value="ECO:0007669"/>
    <property type="project" value="UniProtKB-EC"/>
</dbReference>